<proteinExistence type="predicted"/>
<sequence length="170" mass="18531">MEVNGRVVRQDAQWGGVNPFISNVPEGSLIADVLPPGGLQCIIRLPLPSGVLSDTDGVQALSVLSEKSAQAVWTALRRMLGGTDKEAVGFNVLEQQGEWVAAQITGRPEPHCQPMLSLQALQFLYHCLPELVPGLRVEGPTRQKRGKNKNKQDGQDITEEPDHHGKCRPI</sequence>
<feature type="non-terminal residue" evidence="1">
    <location>
        <position position="170"/>
    </location>
</feature>
<organism evidence="1 2">
    <name type="scientific">Linderina macrospora</name>
    <dbReference type="NCBI Taxonomy" id="4868"/>
    <lineage>
        <taxon>Eukaryota</taxon>
        <taxon>Fungi</taxon>
        <taxon>Fungi incertae sedis</taxon>
        <taxon>Zoopagomycota</taxon>
        <taxon>Kickxellomycotina</taxon>
        <taxon>Kickxellomycetes</taxon>
        <taxon>Kickxellales</taxon>
        <taxon>Kickxellaceae</taxon>
        <taxon>Linderina</taxon>
    </lineage>
</organism>
<comment type="caution">
    <text evidence="1">The sequence shown here is derived from an EMBL/GenBank/DDBJ whole genome shotgun (WGS) entry which is preliminary data.</text>
</comment>
<protein>
    <submittedName>
        <fullName evidence="1">Uncharacterized protein</fullName>
    </submittedName>
</protein>
<reference evidence="1" key="1">
    <citation type="submission" date="2022-07" db="EMBL/GenBank/DDBJ databases">
        <title>Phylogenomic reconstructions and comparative analyses of Kickxellomycotina fungi.</title>
        <authorList>
            <person name="Reynolds N.K."/>
            <person name="Stajich J.E."/>
            <person name="Barry K."/>
            <person name="Grigoriev I.V."/>
            <person name="Crous P."/>
            <person name="Smith M.E."/>
        </authorList>
    </citation>
    <scope>NUCLEOTIDE SEQUENCE</scope>
    <source>
        <strain evidence="1">NRRL 5244</strain>
    </source>
</reference>
<evidence type="ECO:0000313" key="2">
    <source>
        <dbReference type="Proteomes" id="UP001150603"/>
    </source>
</evidence>
<name>A0ACC1IYF3_9FUNG</name>
<dbReference type="Proteomes" id="UP001150603">
    <property type="component" value="Unassembled WGS sequence"/>
</dbReference>
<keyword evidence="2" id="KW-1185">Reference proteome</keyword>
<dbReference type="EMBL" id="JANBPW010006407">
    <property type="protein sequence ID" value="KAJ1930381.1"/>
    <property type="molecule type" value="Genomic_DNA"/>
</dbReference>
<evidence type="ECO:0000313" key="1">
    <source>
        <dbReference type="EMBL" id="KAJ1930381.1"/>
    </source>
</evidence>
<accession>A0ACC1IYF3</accession>
<gene>
    <name evidence="1" type="ORF">FBU59_006972</name>
</gene>